<dbReference type="Proteomes" id="UP000827284">
    <property type="component" value="Unassembled WGS sequence"/>
</dbReference>
<keyword evidence="3" id="KW-1185">Reference proteome</keyword>
<organism evidence="2 3">
    <name type="scientific">Entomortierella parvispora</name>
    <dbReference type="NCBI Taxonomy" id="205924"/>
    <lineage>
        <taxon>Eukaryota</taxon>
        <taxon>Fungi</taxon>
        <taxon>Fungi incertae sedis</taxon>
        <taxon>Mucoromycota</taxon>
        <taxon>Mortierellomycotina</taxon>
        <taxon>Mortierellomycetes</taxon>
        <taxon>Mortierellales</taxon>
        <taxon>Mortierellaceae</taxon>
        <taxon>Entomortierella</taxon>
    </lineage>
</organism>
<evidence type="ECO:0000256" key="1">
    <source>
        <dbReference type="SAM" id="MobiDB-lite"/>
    </source>
</evidence>
<proteinExistence type="predicted"/>
<evidence type="ECO:0000313" key="3">
    <source>
        <dbReference type="Proteomes" id="UP000827284"/>
    </source>
</evidence>
<dbReference type="AlphaFoldDB" id="A0A9P3LSR6"/>
<evidence type="ECO:0000313" key="2">
    <source>
        <dbReference type="EMBL" id="GJJ69037.1"/>
    </source>
</evidence>
<protein>
    <submittedName>
        <fullName evidence="2">Uncharacterized protein</fullName>
    </submittedName>
</protein>
<feature type="compositionally biased region" description="Basic and acidic residues" evidence="1">
    <location>
        <begin position="113"/>
        <end position="123"/>
    </location>
</feature>
<dbReference type="EMBL" id="BQFW01000002">
    <property type="protein sequence ID" value="GJJ69037.1"/>
    <property type="molecule type" value="Genomic_DNA"/>
</dbReference>
<reference evidence="2" key="1">
    <citation type="submission" date="2021-11" db="EMBL/GenBank/DDBJ databases">
        <authorList>
            <person name="Herlambang A."/>
            <person name="Guo Y."/>
            <person name="Takashima Y."/>
            <person name="Nishizawa T."/>
        </authorList>
    </citation>
    <scope>NUCLEOTIDE SEQUENCE</scope>
    <source>
        <strain evidence="2">E1425</strain>
    </source>
</reference>
<accession>A0A9P3LSR6</accession>
<sequence>MRASIRGPPSRNIRGESPPRQTPLPIFEPRRSTRPVLASIGPGSRDPTEQSQVQKAERPLQQLNTKRLAQQYDALASSAKHATLGLGLRRHGGSSAFRVEKKQPTNRANSTSKRTDGPRDQIGEKSPFLSDPRPSQALCLADLDPEPDHNLSEAIRRTSQSRPTTEMKFNGTKSIHQERQSHFNSGKKQEDLYLAQTRLLQWYLMGRKVSKEFTVQEARIKVERSTLESEVQEKQSTLRDLQQRFAIEKQLAELESSFGRQREQVMTVVIGLESLRPQYEDTILALEGNAPVLSIPAFDDNHLEYWLTQVRSCQSSVEANLKKVDGDRLLFNGLIQLLGQVCACVQEEILELQHCSKLLVKLRQAKELEQSLQDAR</sequence>
<feature type="region of interest" description="Disordered" evidence="1">
    <location>
        <begin position="1"/>
        <end position="60"/>
    </location>
</feature>
<reference evidence="2" key="2">
    <citation type="journal article" date="2022" name="Microbiol. Resour. Announc.">
        <title>Whole-Genome Sequence of Entomortierella parvispora E1425, a Mucoromycotan Fungus Associated with Burkholderiaceae-Related Endosymbiotic Bacteria.</title>
        <authorList>
            <person name="Herlambang A."/>
            <person name="Guo Y."/>
            <person name="Takashima Y."/>
            <person name="Narisawa K."/>
            <person name="Ohta H."/>
            <person name="Nishizawa T."/>
        </authorList>
    </citation>
    <scope>NUCLEOTIDE SEQUENCE</scope>
    <source>
        <strain evidence="2">E1425</strain>
    </source>
</reference>
<name>A0A9P3LSR6_9FUNG</name>
<gene>
    <name evidence="2" type="ORF">EMPS_01383</name>
</gene>
<dbReference type="OrthoDB" id="5599902at2759"/>
<comment type="caution">
    <text evidence="2">The sequence shown here is derived from an EMBL/GenBank/DDBJ whole genome shotgun (WGS) entry which is preliminary data.</text>
</comment>
<feature type="region of interest" description="Disordered" evidence="1">
    <location>
        <begin position="93"/>
        <end position="135"/>
    </location>
</feature>